<sequence>IWKGLYSY</sequence>
<reference evidence="1" key="1">
    <citation type="submission" date="2021-06" db="EMBL/GenBank/DDBJ databases">
        <authorList>
            <person name="Hodson N. C."/>
            <person name="Mongue J. A."/>
            <person name="Jaron S. K."/>
        </authorList>
    </citation>
    <scope>NUCLEOTIDE SEQUENCE</scope>
</reference>
<proteinExistence type="predicted"/>
<feature type="non-terminal residue" evidence="1">
    <location>
        <position position="1"/>
    </location>
</feature>
<evidence type="ECO:0000313" key="1">
    <source>
        <dbReference type="EMBL" id="CAG7720075.1"/>
    </source>
</evidence>
<accession>A0A8J2NZI4</accession>
<gene>
    <name evidence="1" type="ORF">AFUS01_LOCUS9364</name>
</gene>
<evidence type="ECO:0000313" key="2">
    <source>
        <dbReference type="Proteomes" id="UP000708208"/>
    </source>
</evidence>
<comment type="caution">
    <text evidence="1">The sequence shown here is derived from an EMBL/GenBank/DDBJ whole genome shotgun (WGS) entry which is preliminary data.</text>
</comment>
<name>A0A8J2NZI4_9HEXA</name>
<keyword evidence="2" id="KW-1185">Reference proteome</keyword>
<dbReference type="EMBL" id="CAJVCH010067094">
    <property type="protein sequence ID" value="CAG7720075.1"/>
    <property type="molecule type" value="Genomic_DNA"/>
</dbReference>
<organism evidence="1 2">
    <name type="scientific">Allacma fusca</name>
    <dbReference type="NCBI Taxonomy" id="39272"/>
    <lineage>
        <taxon>Eukaryota</taxon>
        <taxon>Metazoa</taxon>
        <taxon>Ecdysozoa</taxon>
        <taxon>Arthropoda</taxon>
        <taxon>Hexapoda</taxon>
        <taxon>Collembola</taxon>
        <taxon>Symphypleona</taxon>
        <taxon>Sminthuridae</taxon>
        <taxon>Allacma</taxon>
    </lineage>
</organism>
<dbReference type="Proteomes" id="UP000708208">
    <property type="component" value="Unassembled WGS sequence"/>
</dbReference>
<protein>
    <submittedName>
        <fullName evidence="1">Uncharacterized protein</fullName>
    </submittedName>
</protein>